<evidence type="ECO:0000313" key="6">
    <source>
        <dbReference type="EMBL" id="KRG79155.1"/>
    </source>
</evidence>
<dbReference type="AlphaFoldDB" id="A0A0R0DN71"/>
<dbReference type="PATRIC" id="fig|336566.3.peg.2725"/>
<dbReference type="PANTHER" id="PTHR38099">
    <property type="entry name" value="LARGE RIBOSOMAL RNA SUBUNIT ACCUMULATION PROTEIN YCED"/>
    <property type="match status" value="1"/>
</dbReference>
<evidence type="ECO:0000313" key="7">
    <source>
        <dbReference type="Proteomes" id="UP000050956"/>
    </source>
</evidence>
<keyword evidence="4" id="KW-0690">Ribosome biogenesis</keyword>
<proteinExistence type="inferred from homology"/>
<comment type="similarity">
    <text evidence="2">Belongs to the DUF177 domain family.</text>
</comment>
<comment type="function">
    <text evidence="1">Plays a role in synthesis, processing and/or stability of 23S rRNA.</text>
</comment>
<comment type="caution">
    <text evidence="6">The sequence shown here is derived from an EMBL/GenBank/DDBJ whole genome shotgun (WGS) entry which is preliminary data.</text>
</comment>
<dbReference type="Pfam" id="PF02620">
    <property type="entry name" value="YceD"/>
    <property type="match status" value="1"/>
</dbReference>
<dbReference type="STRING" id="336566.ABB30_01780"/>
<dbReference type="OrthoDB" id="9786771at2"/>
<dbReference type="PANTHER" id="PTHR38099:SF1">
    <property type="entry name" value="LARGE RIBOSOMAL RNA SUBUNIT ACCUMULATION PROTEIN YCED"/>
    <property type="match status" value="1"/>
</dbReference>
<gene>
    <name evidence="6" type="ORF">ABB30_01780</name>
</gene>
<evidence type="ECO:0000256" key="1">
    <source>
        <dbReference type="ARBA" id="ARBA00002868"/>
    </source>
</evidence>
<evidence type="ECO:0000256" key="2">
    <source>
        <dbReference type="ARBA" id="ARBA00010740"/>
    </source>
</evidence>
<sequence length="169" mass="18720">MSANVPESLDAWRMVNARKRFDGQVSLAQLTRLQGLLVDAEGQCTYALEFGRDEILRVSYVELTLETALPLLCQRTMQRYLHQISSVQRLGLIRDEADEAALPEGYEALLIAEDGELKPLDLVEDELVLAVPLVPVSPGSEAIDRDWEATAEEVAKVNPFAALASLKKQ</sequence>
<evidence type="ECO:0000256" key="4">
    <source>
        <dbReference type="ARBA" id="ARBA00022517"/>
    </source>
</evidence>
<dbReference type="GO" id="GO:0042254">
    <property type="term" value="P:ribosome biogenesis"/>
    <property type="evidence" value="ECO:0007669"/>
    <property type="project" value="UniProtKB-KW"/>
</dbReference>
<organism evidence="6 7">
    <name type="scientific">Stenotrophomonas ginsengisoli</name>
    <dbReference type="NCBI Taxonomy" id="336566"/>
    <lineage>
        <taxon>Bacteria</taxon>
        <taxon>Pseudomonadati</taxon>
        <taxon>Pseudomonadota</taxon>
        <taxon>Gammaproteobacteria</taxon>
        <taxon>Lysobacterales</taxon>
        <taxon>Lysobacteraceae</taxon>
        <taxon>Stenotrophomonas</taxon>
    </lineage>
</organism>
<dbReference type="GO" id="GO:0005829">
    <property type="term" value="C:cytosol"/>
    <property type="evidence" value="ECO:0007669"/>
    <property type="project" value="TreeGrafter"/>
</dbReference>
<name>A0A0R0DN71_9GAMM</name>
<dbReference type="InterPro" id="IPR003772">
    <property type="entry name" value="YceD"/>
</dbReference>
<dbReference type="RefSeq" id="WP_057636558.1">
    <property type="nucleotide sequence ID" value="NZ_LDJM01000006.1"/>
</dbReference>
<evidence type="ECO:0000256" key="5">
    <source>
        <dbReference type="ARBA" id="ARBA00031841"/>
    </source>
</evidence>
<evidence type="ECO:0000256" key="3">
    <source>
        <dbReference type="ARBA" id="ARBA00015716"/>
    </source>
</evidence>
<dbReference type="EMBL" id="LDJM01000006">
    <property type="protein sequence ID" value="KRG79155.1"/>
    <property type="molecule type" value="Genomic_DNA"/>
</dbReference>
<reference evidence="6 7" key="1">
    <citation type="submission" date="2015-05" db="EMBL/GenBank/DDBJ databases">
        <title>Genome sequencing and analysis of members of genus Stenotrophomonas.</title>
        <authorList>
            <person name="Patil P.P."/>
            <person name="Midha S."/>
            <person name="Patil P.B."/>
        </authorList>
    </citation>
    <scope>NUCLEOTIDE SEQUENCE [LARGE SCALE GENOMIC DNA]</scope>
    <source>
        <strain evidence="6 7">DSM 24757</strain>
    </source>
</reference>
<dbReference type="InterPro" id="IPR039255">
    <property type="entry name" value="YceD_bac"/>
</dbReference>
<dbReference type="Proteomes" id="UP000050956">
    <property type="component" value="Unassembled WGS sequence"/>
</dbReference>
<protein>
    <recommendedName>
        <fullName evidence="3">Large ribosomal RNA subunit accumulation protein YceD</fullName>
    </recommendedName>
    <alternativeName>
        <fullName evidence="5">23S rRNA accumulation protein YceD</fullName>
    </alternativeName>
</protein>
<keyword evidence="7" id="KW-1185">Reference proteome</keyword>
<accession>A0A0R0DN71</accession>